<dbReference type="PANTHER" id="PTHR31851">
    <property type="entry name" value="FE(2+)/MN(2+) TRANSPORTER PCL1"/>
    <property type="match status" value="1"/>
</dbReference>
<gene>
    <name evidence="6" type="ORF">UFOPK3046_01979</name>
</gene>
<dbReference type="GO" id="GO:0012505">
    <property type="term" value="C:endomembrane system"/>
    <property type="evidence" value="ECO:0007669"/>
    <property type="project" value="UniProtKB-SubCell"/>
</dbReference>
<feature type="transmembrane region" description="Helical" evidence="5">
    <location>
        <begin position="213"/>
        <end position="233"/>
    </location>
</feature>
<accession>A0A6J6ZY95</accession>
<feature type="transmembrane region" description="Helical" evidence="5">
    <location>
        <begin position="182"/>
        <end position="201"/>
    </location>
</feature>
<organism evidence="6">
    <name type="scientific">freshwater metagenome</name>
    <dbReference type="NCBI Taxonomy" id="449393"/>
    <lineage>
        <taxon>unclassified sequences</taxon>
        <taxon>metagenomes</taxon>
        <taxon>ecological metagenomes</taxon>
    </lineage>
</organism>
<feature type="transmembrane region" description="Helical" evidence="5">
    <location>
        <begin position="54"/>
        <end position="72"/>
    </location>
</feature>
<dbReference type="GO" id="GO:0005384">
    <property type="term" value="F:manganese ion transmembrane transporter activity"/>
    <property type="evidence" value="ECO:0007669"/>
    <property type="project" value="InterPro"/>
</dbReference>
<feature type="transmembrane region" description="Helical" evidence="5">
    <location>
        <begin position="21"/>
        <end position="42"/>
    </location>
</feature>
<name>A0A6J6ZY95_9ZZZZ</name>
<evidence type="ECO:0000256" key="4">
    <source>
        <dbReference type="ARBA" id="ARBA00023136"/>
    </source>
</evidence>
<dbReference type="GO" id="GO:0030026">
    <property type="term" value="P:intracellular manganese ion homeostasis"/>
    <property type="evidence" value="ECO:0007669"/>
    <property type="project" value="InterPro"/>
</dbReference>
<dbReference type="Pfam" id="PF01988">
    <property type="entry name" value="VIT1"/>
    <property type="match status" value="1"/>
</dbReference>
<comment type="subcellular location">
    <subcellularLocation>
        <location evidence="1">Endomembrane system</location>
        <topology evidence="1">Multi-pass membrane protein</topology>
    </subcellularLocation>
</comment>
<dbReference type="InterPro" id="IPR008217">
    <property type="entry name" value="Ccc1_fam"/>
</dbReference>
<dbReference type="EMBL" id="CAFAAQ010000262">
    <property type="protein sequence ID" value="CAB4825408.1"/>
    <property type="molecule type" value="Genomic_DNA"/>
</dbReference>
<keyword evidence="4 5" id="KW-0472">Membrane</keyword>
<proteinExistence type="predicted"/>
<keyword evidence="2 5" id="KW-0812">Transmembrane</keyword>
<protein>
    <submittedName>
        <fullName evidence="6">Unannotated protein</fullName>
    </submittedName>
</protein>
<keyword evidence="3 5" id="KW-1133">Transmembrane helix</keyword>
<evidence type="ECO:0000256" key="5">
    <source>
        <dbReference type="SAM" id="Phobius"/>
    </source>
</evidence>
<evidence type="ECO:0000256" key="2">
    <source>
        <dbReference type="ARBA" id="ARBA00022692"/>
    </source>
</evidence>
<evidence type="ECO:0000256" key="3">
    <source>
        <dbReference type="ARBA" id="ARBA00022989"/>
    </source>
</evidence>
<evidence type="ECO:0000256" key="1">
    <source>
        <dbReference type="ARBA" id="ARBA00004127"/>
    </source>
</evidence>
<feature type="transmembrane region" description="Helical" evidence="5">
    <location>
        <begin position="154"/>
        <end position="176"/>
    </location>
</feature>
<reference evidence="6" key="1">
    <citation type="submission" date="2020-05" db="EMBL/GenBank/DDBJ databases">
        <authorList>
            <person name="Chiriac C."/>
            <person name="Salcher M."/>
            <person name="Ghai R."/>
            <person name="Kavagutti S V."/>
        </authorList>
    </citation>
    <scope>NUCLEOTIDE SEQUENCE</scope>
</reference>
<sequence length="238" mass="24059">MPPHHGPARRHLESHKSSRTSWLRASVLGANDGILSTGALLLGVASAGASETQILLAGIAGLTAGAASMALGEYVSVSSQRDVEQVERRIEALEIEEDPEGELAELTGIYEARGLTPELASSVAQQLMEIDPLEAHLRDELGQTDMTLAKPLEAAVSSFFSFAVGAALPMAVAALAPAGIRGIAIAVATLVGLLALGALAARLGGANQGRGALRVGVGGAVALALTFAIGSLLGTSAL</sequence>
<dbReference type="AlphaFoldDB" id="A0A6J6ZY95"/>
<evidence type="ECO:0000313" key="6">
    <source>
        <dbReference type="EMBL" id="CAB4825408.1"/>
    </source>
</evidence>
<dbReference type="CDD" id="cd02432">
    <property type="entry name" value="Nodulin-21_like_1"/>
    <property type="match status" value="1"/>
</dbReference>